<evidence type="ECO:0000256" key="3">
    <source>
        <dbReference type="ARBA" id="ARBA00012513"/>
    </source>
</evidence>
<dbReference type="Proteomes" id="UP000230069">
    <property type="component" value="Unassembled WGS sequence"/>
</dbReference>
<evidence type="ECO:0000256" key="12">
    <source>
        <dbReference type="ARBA" id="ARBA00022741"/>
    </source>
</evidence>
<keyword evidence="13" id="KW-0418">Kinase</keyword>
<dbReference type="PANTHER" id="PTHR48056:SF86">
    <property type="entry name" value="PROTEIN KINASE DOMAIN-CONTAINING PROTEIN"/>
    <property type="match status" value="1"/>
</dbReference>
<keyword evidence="12 21" id="KW-0547">Nucleotide-binding</keyword>
<dbReference type="PROSITE" id="PS50011">
    <property type="entry name" value="PROTEIN_KINASE_DOM"/>
    <property type="match status" value="1"/>
</dbReference>
<evidence type="ECO:0000256" key="2">
    <source>
        <dbReference type="ARBA" id="ARBA00004479"/>
    </source>
</evidence>
<dbReference type="Gene3D" id="3.30.200.20">
    <property type="entry name" value="Phosphorylase Kinase, domain 1"/>
    <property type="match status" value="1"/>
</dbReference>
<keyword evidence="17" id="KW-0675">Receptor</keyword>
<keyword evidence="8" id="KW-0808">Transferase</keyword>
<keyword evidence="10" id="KW-0732">Signal</keyword>
<dbReference type="SUPFAM" id="SSF52047">
    <property type="entry name" value="RNI-like"/>
    <property type="match status" value="1"/>
</dbReference>
<sequence length="911" mass="100561">RRHRERVTVLDLRYQKLEGTLSPYIGNLSFLKFIGLDKNNFHGEIPHEIGRLFRLQVLYLSNNSFQGEIPSNITYCSDLREINLIDNKLSGSIFAGFSSMSRLFSLALAKNNFIGKIPPSLGNLSSLIEFSIVDNHLEGNIPDDLCSIQSLGIFQGGGNNLTGKIPSCLFNHSSIYIFTVGFNQLDGNLPPSMGLTLPNLRRIVLGGNKFSGPIPVSLSNATRLEDISFVNNAFTGSVPRDLGKLQRLRWLEFSENQIGTQHGGDDLNFINSLTNCSNLELLDFGTNVLKGPLPDSISNLSTTINYLSIQDNNIYGSIPVGIGNLVKLYLISLSVNYLTGAIPISIGKLNQLRELYLGKNLLSGHIPSSLCNLTQLTYLSLPDNNLNGSIPHTLGNCHNLAGIDLSQNNLTGGIPKQIVSLSSLTIGLDLSKNFLTGSLPSEVGNLTNLVSFSVSNNKLSAYIPESLGDCLNLNDLFMDSNFFEGEIPKTLKTLRDLTILDLSRNNLSGEIPKFLEQFRDFIYLNLSFNQLECPVPRNGVFANASLVSVVGNHNLCGGIEGKMLNKTQSSTTLSNIPLYLRVSYLELFRATNGFSVDYLIGVGSYGSVFKGILQDMNHTVAVKVLNLQREGASKSFLTECNALRHLRHRNLLKIVTACSSVDFQGNDFRALVFEFMPYGSLEEWLHRRVNEQQHDSRNLNFIQRLNIVIDVASALDYLHHRCQPIVVHCDLKPSNVLLDDDMTARVADFGIAKLFSATSYDSAQSQPSSDVIRGSIGYVAPEYGMGVKVSVQGDVYSYGILLIELFTRKRPTDDMFLNGLSLHSYAKMALPNQVMGIVDPMVLLDDNTELVNIVENSNSQANLQESLVSVITLGVLCSSDAPTERKTMSEVVSELHHIKKHYQDLRRSNSE</sequence>
<evidence type="ECO:0000313" key="24">
    <source>
        <dbReference type="Proteomes" id="UP000230069"/>
    </source>
</evidence>
<protein>
    <recommendedName>
        <fullName evidence="3">non-specific serine/threonine protein kinase</fullName>
        <ecNumber evidence="3">2.7.11.1</ecNumber>
    </recommendedName>
</protein>
<dbReference type="InterPro" id="IPR008271">
    <property type="entry name" value="Ser/Thr_kinase_AS"/>
</dbReference>
<keyword evidence="4" id="KW-1003">Cell membrane</keyword>
<evidence type="ECO:0000256" key="8">
    <source>
        <dbReference type="ARBA" id="ARBA00022679"/>
    </source>
</evidence>
<dbReference type="InterPro" id="IPR011009">
    <property type="entry name" value="Kinase-like_dom_sf"/>
</dbReference>
<dbReference type="GO" id="GO:0033612">
    <property type="term" value="F:receptor serine/threonine kinase binding"/>
    <property type="evidence" value="ECO:0007669"/>
    <property type="project" value="TreeGrafter"/>
</dbReference>
<reference evidence="23 24" key="1">
    <citation type="submission" date="2017-09" db="EMBL/GenBank/DDBJ databases">
        <title>WGS assembly of Aquilegia coerulea Goldsmith.</title>
        <authorList>
            <person name="Hodges S."/>
            <person name="Kramer E."/>
            <person name="Nordborg M."/>
            <person name="Tomkins J."/>
            <person name="Borevitz J."/>
            <person name="Derieg N."/>
            <person name="Yan J."/>
            <person name="Mihaltcheva S."/>
            <person name="Hayes R.D."/>
            <person name="Rokhsar D."/>
        </authorList>
    </citation>
    <scope>NUCLEOTIDE SEQUENCE [LARGE SCALE GENOMIC DNA]</scope>
    <source>
        <strain evidence="24">cv. Goldsmith</strain>
    </source>
</reference>
<comment type="catalytic activity">
    <reaction evidence="19">
        <text>L-threonyl-[protein] + ATP = O-phospho-L-threonyl-[protein] + ADP + H(+)</text>
        <dbReference type="Rhea" id="RHEA:46608"/>
        <dbReference type="Rhea" id="RHEA-COMP:11060"/>
        <dbReference type="Rhea" id="RHEA-COMP:11605"/>
        <dbReference type="ChEBI" id="CHEBI:15378"/>
        <dbReference type="ChEBI" id="CHEBI:30013"/>
        <dbReference type="ChEBI" id="CHEBI:30616"/>
        <dbReference type="ChEBI" id="CHEBI:61977"/>
        <dbReference type="ChEBI" id="CHEBI:456216"/>
        <dbReference type="EC" id="2.7.11.1"/>
    </reaction>
</comment>
<dbReference type="GO" id="GO:0005524">
    <property type="term" value="F:ATP binding"/>
    <property type="evidence" value="ECO:0007669"/>
    <property type="project" value="UniProtKB-UniRule"/>
</dbReference>
<evidence type="ECO:0000256" key="16">
    <source>
        <dbReference type="ARBA" id="ARBA00023136"/>
    </source>
</evidence>
<keyword evidence="5" id="KW-0723">Serine/threonine-protein kinase</keyword>
<dbReference type="EMBL" id="KZ305477">
    <property type="protein sequence ID" value="PIA24704.1"/>
    <property type="molecule type" value="Genomic_DNA"/>
</dbReference>
<evidence type="ECO:0000256" key="7">
    <source>
        <dbReference type="ARBA" id="ARBA00022614"/>
    </source>
</evidence>
<evidence type="ECO:0000256" key="18">
    <source>
        <dbReference type="ARBA" id="ARBA00023180"/>
    </source>
</evidence>
<evidence type="ECO:0000256" key="21">
    <source>
        <dbReference type="PROSITE-ProRule" id="PRU10141"/>
    </source>
</evidence>
<evidence type="ECO:0000256" key="15">
    <source>
        <dbReference type="ARBA" id="ARBA00022989"/>
    </source>
</evidence>
<comment type="catalytic activity">
    <reaction evidence="20">
        <text>L-seryl-[protein] + ATP = O-phospho-L-seryl-[protein] + ADP + H(+)</text>
        <dbReference type="Rhea" id="RHEA:17989"/>
        <dbReference type="Rhea" id="RHEA-COMP:9863"/>
        <dbReference type="Rhea" id="RHEA-COMP:11604"/>
        <dbReference type="ChEBI" id="CHEBI:15378"/>
        <dbReference type="ChEBI" id="CHEBI:29999"/>
        <dbReference type="ChEBI" id="CHEBI:30616"/>
        <dbReference type="ChEBI" id="CHEBI:83421"/>
        <dbReference type="ChEBI" id="CHEBI:456216"/>
        <dbReference type="EC" id="2.7.11.1"/>
    </reaction>
</comment>
<evidence type="ECO:0000256" key="6">
    <source>
        <dbReference type="ARBA" id="ARBA00022553"/>
    </source>
</evidence>
<organism evidence="23 24">
    <name type="scientific">Aquilegia coerulea</name>
    <name type="common">Rocky mountain columbine</name>
    <dbReference type="NCBI Taxonomy" id="218851"/>
    <lineage>
        <taxon>Eukaryota</taxon>
        <taxon>Viridiplantae</taxon>
        <taxon>Streptophyta</taxon>
        <taxon>Embryophyta</taxon>
        <taxon>Tracheophyta</taxon>
        <taxon>Spermatophyta</taxon>
        <taxon>Magnoliopsida</taxon>
        <taxon>Ranunculales</taxon>
        <taxon>Ranunculaceae</taxon>
        <taxon>Thalictroideae</taxon>
        <taxon>Aquilegia</taxon>
    </lineage>
</organism>
<dbReference type="SUPFAM" id="SSF56112">
    <property type="entry name" value="Protein kinase-like (PK-like)"/>
    <property type="match status" value="1"/>
</dbReference>
<dbReference type="InterPro" id="IPR050647">
    <property type="entry name" value="Plant_LRR-RLKs"/>
</dbReference>
<dbReference type="SMART" id="SM00220">
    <property type="entry name" value="S_TKc"/>
    <property type="match status" value="1"/>
</dbReference>
<name>A0A2G5C0B3_AQUCA</name>
<dbReference type="FunFam" id="1.10.510.10:FF:000358">
    <property type="entry name" value="Putative leucine-rich repeat receptor-like serine/threonine-protein kinase"/>
    <property type="match status" value="1"/>
</dbReference>
<dbReference type="Pfam" id="PF00560">
    <property type="entry name" value="LRR_1"/>
    <property type="match status" value="3"/>
</dbReference>
<gene>
    <name evidence="23" type="ORF">AQUCO_91600001v1</name>
</gene>
<keyword evidence="11" id="KW-0677">Repeat</keyword>
<feature type="domain" description="Protein kinase" evidence="22">
    <location>
        <begin position="594"/>
        <end position="899"/>
    </location>
</feature>
<keyword evidence="15" id="KW-1133">Transmembrane helix</keyword>
<dbReference type="PROSITE" id="PS00108">
    <property type="entry name" value="PROTEIN_KINASE_ST"/>
    <property type="match status" value="1"/>
</dbReference>
<evidence type="ECO:0000256" key="17">
    <source>
        <dbReference type="ARBA" id="ARBA00023170"/>
    </source>
</evidence>
<dbReference type="FunCoup" id="A0A2G5C0B3">
    <property type="interactions" value="1454"/>
</dbReference>
<dbReference type="OrthoDB" id="676979at2759"/>
<dbReference type="FunFam" id="3.30.200.20:FF:000432">
    <property type="entry name" value="LRR receptor-like serine/threonine-protein kinase EFR"/>
    <property type="match status" value="1"/>
</dbReference>
<dbReference type="Gene3D" id="3.80.10.10">
    <property type="entry name" value="Ribonuclease Inhibitor"/>
    <property type="match status" value="3"/>
</dbReference>
<feature type="non-terminal residue" evidence="23">
    <location>
        <position position="1"/>
    </location>
</feature>
<keyword evidence="9" id="KW-0812">Transmembrane</keyword>
<dbReference type="STRING" id="218851.A0A2G5C0B3"/>
<evidence type="ECO:0000313" key="23">
    <source>
        <dbReference type="EMBL" id="PIA24704.1"/>
    </source>
</evidence>
<keyword evidence="16" id="KW-0472">Membrane</keyword>
<evidence type="ECO:0000256" key="11">
    <source>
        <dbReference type="ARBA" id="ARBA00022737"/>
    </source>
</evidence>
<evidence type="ECO:0000256" key="9">
    <source>
        <dbReference type="ARBA" id="ARBA00022692"/>
    </source>
</evidence>
<evidence type="ECO:0000256" key="19">
    <source>
        <dbReference type="ARBA" id="ARBA00047899"/>
    </source>
</evidence>
<dbReference type="AlphaFoldDB" id="A0A2G5C0B3"/>
<dbReference type="FunFam" id="3.80.10.10:FF:000288">
    <property type="entry name" value="LRR receptor-like serine/threonine-protein kinase EFR"/>
    <property type="match status" value="1"/>
</dbReference>
<dbReference type="FunFam" id="3.80.10.10:FF:000095">
    <property type="entry name" value="LRR receptor-like serine/threonine-protein kinase GSO1"/>
    <property type="match status" value="1"/>
</dbReference>
<dbReference type="InterPro" id="IPR003591">
    <property type="entry name" value="Leu-rich_rpt_typical-subtyp"/>
</dbReference>
<dbReference type="PANTHER" id="PTHR48056">
    <property type="entry name" value="LRR RECEPTOR-LIKE SERINE/THREONINE-PROTEIN KINASE-RELATED"/>
    <property type="match status" value="1"/>
</dbReference>
<evidence type="ECO:0000256" key="10">
    <source>
        <dbReference type="ARBA" id="ARBA00022729"/>
    </source>
</evidence>
<dbReference type="Pfam" id="PF13855">
    <property type="entry name" value="LRR_8"/>
    <property type="match status" value="1"/>
</dbReference>
<accession>A0A2G5C0B3</accession>
<dbReference type="InterPro" id="IPR001611">
    <property type="entry name" value="Leu-rich_rpt"/>
</dbReference>
<keyword evidence="18" id="KW-0325">Glycoprotein</keyword>
<dbReference type="EC" id="2.7.11.1" evidence="3"/>
<dbReference type="GO" id="GO:0005886">
    <property type="term" value="C:plasma membrane"/>
    <property type="evidence" value="ECO:0007669"/>
    <property type="project" value="UniProtKB-SubCell"/>
</dbReference>
<dbReference type="PROSITE" id="PS00107">
    <property type="entry name" value="PROTEIN_KINASE_ATP"/>
    <property type="match status" value="1"/>
</dbReference>
<dbReference type="InterPro" id="IPR000719">
    <property type="entry name" value="Prot_kinase_dom"/>
</dbReference>
<dbReference type="SUPFAM" id="SSF52058">
    <property type="entry name" value="L domain-like"/>
    <property type="match status" value="1"/>
</dbReference>
<dbReference type="SMART" id="SM00369">
    <property type="entry name" value="LRR_TYP"/>
    <property type="match status" value="5"/>
</dbReference>
<evidence type="ECO:0000256" key="14">
    <source>
        <dbReference type="ARBA" id="ARBA00022840"/>
    </source>
</evidence>
<evidence type="ECO:0000256" key="1">
    <source>
        <dbReference type="ARBA" id="ARBA00004162"/>
    </source>
</evidence>
<dbReference type="InterPro" id="IPR017441">
    <property type="entry name" value="Protein_kinase_ATP_BS"/>
</dbReference>
<dbReference type="GO" id="GO:0004674">
    <property type="term" value="F:protein serine/threonine kinase activity"/>
    <property type="evidence" value="ECO:0007669"/>
    <property type="project" value="UniProtKB-KW"/>
</dbReference>
<dbReference type="InterPro" id="IPR032675">
    <property type="entry name" value="LRR_dom_sf"/>
</dbReference>
<dbReference type="Pfam" id="PF00069">
    <property type="entry name" value="Pkinase"/>
    <property type="match status" value="1"/>
</dbReference>
<comment type="subcellular location">
    <subcellularLocation>
        <location evidence="1">Cell membrane</location>
        <topology evidence="1">Single-pass membrane protein</topology>
    </subcellularLocation>
    <subcellularLocation>
        <location evidence="2">Membrane</location>
        <topology evidence="2">Single-pass type I membrane protein</topology>
    </subcellularLocation>
</comment>
<dbReference type="InParanoid" id="A0A2G5C0B3"/>
<evidence type="ECO:0000256" key="20">
    <source>
        <dbReference type="ARBA" id="ARBA00048679"/>
    </source>
</evidence>
<evidence type="ECO:0000256" key="5">
    <source>
        <dbReference type="ARBA" id="ARBA00022527"/>
    </source>
</evidence>
<feature type="binding site" evidence="21">
    <location>
        <position position="623"/>
    </location>
    <ligand>
        <name>ATP</name>
        <dbReference type="ChEBI" id="CHEBI:30616"/>
    </ligand>
</feature>
<dbReference type="Gene3D" id="1.10.510.10">
    <property type="entry name" value="Transferase(Phosphotransferase) domain 1"/>
    <property type="match status" value="1"/>
</dbReference>
<proteinExistence type="predicted"/>
<evidence type="ECO:0000256" key="4">
    <source>
        <dbReference type="ARBA" id="ARBA00022475"/>
    </source>
</evidence>
<keyword evidence="24" id="KW-1185">Reference proteome</keyword>
<keyword evidence="14 21" id="KW-0067">ATP-binding</keyword>
<evidence type="ECO:0000259" key="22">
    <source>
        <dbReference type="PROSITE" id="PS50011"/>
    </source>
</evidence>
<keyword evidence="6" id="KW-0597">Phosphoprotein</keyword>
<evidence type="ECO:0000256" key="13">
    <source>
        <dbReference type="ARBA" id="ARBA00022777"/>
    </source>
</evidence>
<keyword evidence="7" id="KW-0433">Leucine-rich repeat</keyword>